<evidence type="ECO:0000313" key="2">
    <source>
        <dbReference type="Proteomes" id="UP000238220"/>
    </source>
</evidence>
<keyword evidence="2" id="KW-1185">Reference proteome</keyword>
<dbReference type="RefSeq" id="WP_104228669.1">
    <property type="nucleotide sequence ID" value="NZ_PSNW01000001.1"/>
</dbReference>
<accession>A0A2S5TL43</accession>
<dbReference type="SUPFAM" id="SSF52540">
    <property type="entry name" value="P-loop containing nucleoside triphosphate hydrolases"/>
    <property type="match status" value="1"/>
</dbReference>
<sequence>MTAELRFDPPALLAAATGQSGGLTDFGDPSFRKALEVLCDSLEREANLSPLGRQLLHGKFVELLVNRLRIEQFFRQHPEIESEQIQAPIVIVGLPRTGTTLLQRVLAADPHLYSMPWWESRYPVPFPGESLKEPTQRIERARGEVAVMVEAMPKLMSMHPMDADQADEEVMLMEHSFMAAFNAYVHVPSYMDWLHSIDEKPAYDYLKRVLKFLQWQKRQRGIVASRWVLKAPHHLLRMRLLLREFPGAKVIQTHRDPVDTIPSIASFIHTLWCIYGANASPVDAGQEWSALMARAFHHTQDVRREKDQAGSFLDVRFIDTVKQPFEVVKAIYGFAGLPLTDEAEKSMQRWMEQNRRDSRAAHEYKAEDFGLSEAQLKRDFADYRAAYIESAAQPAAAH</sequence>
<dbReference type="EMBL" id="PSNW01000001">
    <property type="protein sequence ID" value="PPE75704.1"/>
    <property type="molecule type" value="Genomic_DNA"/>
</dbReference>
<organism evidence="1 2">
    <name type="scientific">Solimonas fluminis</name>
    <dbReference type="NCBI Taxonomy" id="2086571"/>
    <lineage>
        <taxon>Bacteria</taxon>
        <taxon>Pseudomonadati</taxon>
        <taxon>Pseudomonadota</taxon>
        <taxon>Gammaproteobacteria</taxon>
        <taxon>Nevskiales</taxon>
        <taxon>Nevskiaceae</taxon>
        <taxon>Solimonas</taxon>
    </lineage>
</organism>
<name>A0A2S5TL43_9GAMM</name>
<dbReference type="InterPro" id="IPR052736">
    <property type="entry name" value="Stf3_sulfotransferase"/>
</dbReference>
<dbReference type="PANTHER" id="PTHR36451">
    <property type="entry name" value="PAPS-DEPENDENT SULFOTRANSFERASE STF3"/>
    <property type="match status" value="1"/>
</dbReference>
<dbReference type="PANTHER" id="PTHR36451:SF1">
    <property type="entry name" value="OMEGA-HYDROXY-BETA-DIHYDROMENAQUINONE-9 SULFOTRANSFERASE STF3"/>
    <property type="match status" value="1"/>
</dbReference>
<reference evidence="1 2" key="1">
    <citation type="submission" date="2018-02" db="EMBL/GenBank/DDBJ databases">
        <title>Genome sequencing of Solimonas sp. HR-BB.</title>
        <authorList>
            <person name="Lee Y."/>
            <person name="Jeon C.O."/>
        </authorList>
    </citation>
    <scope>NUCLEOTIDE SEQUENCE [LARGE SCALE GENOMIC DNA]</scope>
    <source>
        <strain evidence="1 2">HR-BB</strain>
    </source>
</reference>
<proteinExistence type="predicted"/>
<comment type="caution">
    <text evidence="1">The sequence shown here is derived from an EMBL/GenBank/DDBJ whole genome shotgun (WGS) entry which is preliminary data.</text>
</comment>
<dbReference type="InterPro" id="IPR027417">
    <property type="entry name" value="P-loop_NTPase"/>
</dbReference>
<dbReference type="Gene3D" id="3.40.50.300">
    <property type="entry name" value="P-loop containing nucleotide triphosphate hydrolases"/>
    <property type="match status" value="1"/>
</dbReference>
<protein>
    <submittedName>
        <fullName evidence="1">Sulfotransferase</fullName>
    </submittedName>
</protein>
<evidence type="ECO:0000313" key="1">
    <source>
        <dbReference type="EMBL" id="PPE75704.1"/>
    </source>
</evidence>
<dbReference type="Proteomes" id="UP000238220">
    <property type="component" value="Unassembled WGS sequence"/>
</dbReference>
<keyword evidence="1" id="KW-0808">Transferase</keyword>
<dbReference type="Pfam" id="PF13469">
    <property type="entry name" value="Sulfotransfer_3"/>
    <property type="match status" value="1"/>
</dbReference>
<dbReference type="GO" id="GO:0016740">
    <property type="term" value="F:transferase activity"/>
    <property type="evidence" value="ECO:0007669"/>
    <property type="project" value="UniProtKB-KW"/>
</dbReference>
<gene>
    <name evidence="1" type="ORF">C3942_02085</name>
</gene>
<dbReference type="OrthoDB" id="9777890at2"/>
<dbReference type="AlphaFoldDB" id="A0A2S5TL43"/>